<feature type="domain" description="DNA replication/recombination mediator RecO N-terminal" evidence="9">
    <location>
        <begin position="7"/>
        <end position="75"/>
    </location>
</feature>
<keyword evidence="6 8" id="KW-0234">DNA repair</keyword>
<accession>A0ABP9S9B1</accession>
<keyword evidence="11" id="KW-1185">Reference proteome</keyword>
<comment type="caution">
    <text evidence="10">The sequence shown here is derived from an EMBL/GenBank/DDBJ whole genome shotgun (WGS) entry which is preliminary data.</text>
</comment>
<evidence type="ECO:0000256" key="7">
    <source>
        <dbReference type="ARBA" id="ARBA00033409"/>
    </source>
</evidence>
<dbReference type="EMBL" id="BAABLF010000013">
    <property type="protein sequence ID" value="GAA5192367.1"/>
    <property type="molecule type" value="Genomic_DNA"/>
</dbReference>
<dbReference type="InterPro" id="IPR042242">
    <property type="entry name" value="RecO_C"/>
</dbReference>
<dbReference type="NCBIfam" id="TIGR00613">
    <property type="entry name" value="reco"/>
    <property type="match status" value="1"/>
</dbReference>
<keyword evidence="4 8" id="KW-0227">DNA damage</keyword>
<dbReference type="Pfam" id="PF11967">
    <property type="entry name" value="RecO_N"/>
    <property type="match status" value="1"/>
</dbReference>
<dbReference type="Proteomes" id="UP001501600">
    <property type="component" value="Unassembled WGS sequence"/>
</dbReference>
<keyword evidence="5 8" id="KW-0233">DNA recombination</keyword>
<dbReference type="InterPro" id="IPR022572">
    <property type="entry name" value="DNA_rep/recomb_RecO_N"/>
</dbReference>
<proteinExistence type="inferred from homology"/>
<dbReference type="Gene3D" id="2.40.50.140">
    <property type="entry name" value="Nucleic acid-binding proteins"/>
    <property type="match status" value="1"/>
</dbReference>
<dbReference type="Pfam" id="PF02565">
    <property type="entry name" value="RecO_C"/>
    <property type="match status" value="1"/>
</dbReference>
<protein>
    <recommendedName>
        <fullName evidence="3 8">DNA repair protein RecO</fullName>
    </recommendedName>
    <alternativeName>
        <fullName evidence="7 8">Recombination protein O</fullName>
    </alternativeName>
</protein>
<evidence type="ECO:0000256" key="1">
    <source>
        <dbReference type="ARBA" id="ARBA00003065"/>
    </source>
</evidence>
<comment type="function">
    <text evidence="1 8">Involved in DNA repair and RecF pathway recombination.</text>
</comment>
<gene>
    <name evidence="8 10" type="primary">recO</name>
    <name evidence="10" type="ORF">GCM10025772_21420</name>
</gene>
<evidence type="ECO:0000256" key="3">
    <source>
        <dbReference type="ARBA" id="ARBA00021310"/>
    </source>
</evidence>
<sequence>MVTTESLQRAYLLHARPYQENRLLLDLLLEEGGRIAAVARAGGRSGPAKRAQLQPFRPLLVGLTGHSSLRTLAQLDAPSLPLPLTGDALFAGLYLNELCQRLIKEGDPLEGLFDSYHQALVALASESPLQPTLRHFELQLLQALGHLPPLHYDAQGVDIVEQQHYAWRVGMGLMATAQTGRGYQGAMLLNWQAQRLADEEQLRQAKHLIRSILRPLLGNKPLHSRTLFEKQRGRHEHSSGR</sequence>
<dbReference type="SUPFAM" id="SSF57863">
    <property type="entry name" value="ArfGap/RecO-like zinc finger"/>
    <property type="match status" value="1"/>
</dbReference>
<reference evidence="11" key="1">
    <citation type="journal article" date="2019" name="Int. J. Syst. Evol. Microbiol.">
        <title>The Global Catalogue of Microorganisms (GCM) 10K type strain sequencing project: providing services to taxonomists for standard genome sequencing and annotation.</title>
        <authorList>
            <consortium name="The Broad Institute Genomics Platform"/>
            <consortium name="The Broad Institute Genome Sequencing Center for Infectious Disease"/>
            <person name="Wu L."/>
            <person name="Ma J."/>
        </authorList>
    </citation>
    <scope>NUCLEOTIDE SEQUENCE [LARGE SCALE GENOMIC DNA]</scope>
    <source>
        <strain evidence="11">JCM 18720</strain>
    </source>
</reference>
<dbReference type="PANTHER" id="PTHR33991:SF1">
    <property type="entry name" value="DNA REPAIR PROTEIN RECO"/>
    <property type="match status" value="1"/>
</dbReference>
<dbReference type="SUPFAM" id="SSF50249">
    <property type="entry name" value="Nucleic acid-binding proteins"/>
    <property type="match status" value="1"/>
</dbReference>
<evidence type="ECO:0000256" key="6">
    <source>
        <dbReference type="ARBA" id="ARBA00023204"/>
    </source>
</evidence>
<evidence type="ECO:0000256" key="4">
    <source>
        <dbReference type="ARBA" id="ARBA00022763"/>
    </source>
</evidence>
<evidence type="ECO:0000259" key="9">
    <source>
        <dbReference type="Pfam" id="PF11967"/>
    </source>
</evidence>
<dbReference type="Gene3D" id="1.20.1440.120">
    <property type="entry name" value="Recombination protein O, C-terminal domain"/>
    <property type="match status" value="1"/>
</dbReference>
<evidence type="ECO:0000256" key="5">
    <source>
        <dbReference type="ARBA" id="ARBA00023172"/>
    </source>
</evidence>
<evidence type="ECO:0000256" key="8">
    <source>
        <dbReference type="HAMAP-Rule" id="MF_00201"/>
    </source>
</evidence>
<dbReference type="HAMAP" id="MF_00201">
    <property type="entry name" value="RecO"/>
    <property type="match status" value="1"/>
</dbReference>
<dbReference type="PANTHER" id="PTHR33991">
    <property type="entry name" value="DNA REPAIR PROTEIN RECO"/>
    <property type="match status" value="1"/>
</dbReference>
<name>A0ABP9S9B1_9GAMM</name>
<comment type="similarity">
    <text evidence="2 8">Belongs to the RecO family.</text>
</comment>
<evidence type="ECO:0000256" key="2">
    <source>
        <dbReference type="ARBA" id="ARBA00007452"/>
    </source>
</evidence>
<organism evidence="10 11">
    <name type="scientific">Ferrimonas gelatinilytica</name>
    <dbReference type="NCBI Taxonomy" id="1255257"/>
    <lineage>
        <taxon>Bacteria</taxon>
        <taxon>Pseudomonadati</taxon>
        <taxon>Pseudomonadota</taxon>
        <taxon>Gammaproteobacteria</taxon>
        <taxon>Alteromonadales</taxon>
        <taxon>Ferrimonadaceae</taxon>
        <taxon>Ferrimonas</taxon>
    </lineage>
</organism>
<dbReference type="InterPro" id="IPR037278">
    <property type="entry name" value="ARFGAP/RecO"/>
</dbReference>
<dbReference type="RefSeq" id="WP_345317057.1">
    <property type="nucleotide sequence ID" value="NZ_BAABLF010000013.1"/>
</dbReference>
<dbReference type="InterPro" id="IPR003717">
    <property type="entry name" value="RecO"/>
</dbReference>
<evidence type="ECO:0000313" key="11">
    <source>
        <dbReference type="Proteomes" id="UP001501600"/>
    </source>
</evidence>
<dbReference type="InterPro" id="IPR012340">
    <property type="entry name" value="NA-bd_OB-fold"/>
</dbReference>
<evidence type="ECO:0000313" key="10">
    <source>
        <dbReference type="EMBL" id="GAA5192367.1"/>
    </source>
</evidence>